<comment type="caution">
    <text evidence="1">The sequence shown here is derived from an EMBL/GenBank/DDBJ whole genome shotgun (WGS) entry which is preliminary data.</text>
</comment>
<protein>
    <submittedName>
        <fullName evidence="1">Uncharacterized protein</fullName>
    </submittedName>
</protein>
<dbReference type="AlphaFoldDB" id="A0A151AJM8"/>
<keyword evidence="2" id="KW-1185">Reference proteome</keyword>
<dbReference type="PATRIC" id="fig|1008153.3.peg.507"/>
<dbReference type="EMBL" id="LTAZ01000001">
    <property type="protein sequence ID" value="KYH27833.1"/>
    <property type="molecule type" value="Genomic_DNA"/>
</dbReference>
<evidence type="ECO:0000313" key="1">
    <source>
        <dbReference type="EMBL" id="KYH27833.1"/>
    </source>
</evidence>
<dbReference type="RefSeq" id="WP_066379078.1">
    <property type="nucleotide sequence ID" value="NZ_LTAZ01000001.1"/>
</dbReference>
<dbReference type="Proteomes" id="UP000075321">
    <property type="component" value="Unassembled WGS sequence"/>
</dbReference>
<organism evidence="1 2">
    <name type="scientific">Halalkalicoccus paucihalophilus</name>
    <dbReference type="NCBI Taxonomy" id="1008153"/>
    <lineage>
        <taxon>Archaea</taxon>
        <taxon>Methanobacteriati</taxon>
        <taxon>Methanobacteriota</taxon>
        <taxon>Stenosarchaea group</taxon>
        <taxon>Halobacteria</taxon>
        <taxon>Halobacteriales</taxon>
        <taxon>Halococcaceae</taxon>
        <taxon>Halalkalicoccus</taxon>
    </lineage>
</organism>
<sequence length="60" mass="6834">MKHVTEARSIDGRVAASEYELDLVHDPRTTPVRVAIFDVDDVDRWIRANEGLLVDLTTVR</sequence>
<name>A0A151AJM8_9EURY</name>
<accession>A0A151AJM8</accession>
<proteinExistence type="predicted"/>
<reference evidence="1 2" key="1">
    <citation type="submission" date="2016-02" db="EMBL/GenBank/DDBJ databases">
        <title>Genome sequence of Halalkalicoccus paucihalophilus DSM 24557.</title>
        <authorList>
            <person name="Poehlein A."/>
            <person name="Daniel R."/>
        </authorList>
    </citation>
    <scope>NUCLEOTIDE SEQUENCE [LARGE SCALE GENOMIC DNA]</scope>
    <source>
        <strain evidence="1 2">DSM 24557</strain>
    </source>
</reference>
<gene>
    <name evidence="1" type="ORF">HAPAU_05070</name>
</gene>
<evidence type="ECO:0000313" key="2">
    <source>
        <dbReference type="Proteomes" id="UP000075321"/>
    </source>
</evidence>